<dbReference type="GO" id="GO:0022857">
    <property type="term" value="F:transmembrane transporter activity"/>
    <property type="evidence" value="ECO:0007669"/>
    <property type="project" value="InterPro"/>
</dbReference>
<feature type="transmembrane region" description="Helical" evidence="7">
    <location>
        <begin position="361"/>
        <end position="382"/>
    </location>
</feature>
<dbReference type="PROSITE" id="PS50850">
    <property type="entry name" value="MFS"/>
    <property type="match status" value="1"/>
</dbReference>
<dbReference type="SUPFAM" id="SSF103473">
    <property type="entry name" value="MFS general substrate transporter"/>
    <property type="match status" value="1"/>
</dbReference>
<keyword evidence="10" id="KW-1185">Reference proteome</keyword>
<feature type="transmembrane region" description="Helical" evidence="7">
    <location>
        <begin position="144"/>
        <end position="165"/>
    </location>
</feature>
<accession>K0KQ96</accession>
<feature type="compositionally biased region" description="Low complexity" evidence="6">
    <location>
        <begin position="15"/>
        <end position="24"/>
    </location>
</feature>
<feature type="domain" description="Major facilitator superfamily (MFS) profile" evidence="8">
    <location>
        <begin position="54"/>
        <end position="552"/>
    </location>
</feature>
<comment type="similarity">
    <text evidence="2">Belongs to the major facilitator superfamily.</text>
</comment>
<dbReference type="InParanoid" id="K0KQ96"/>
<evidence type="ECO:0000259" key="8">
    <source>
        <dbReference type="PROSITE" id="PS50850"/>
    </source>
</evidence>
<feature type="transmembrane region" description="Helical" evidence="7">
    <location>
        <begin position="415"/>
        <end position="439"/>
    </location>
</feature>
<feature type="region of interest" description="Disordered" evidence="6">
    <location>
        <begin position="1"/>
        <end position="24"/>
    </location>
</feature>
<dbReference type="STRING" id="1206466.K0KQ96"/>
<dbReference type="Pfam" id="PF07690">
    <property type="entry name" value="MFS_1"/>
    <property type="match status" value="2"/>
</dbReference>
<evidence type="ECO:0000256" key="3">
    <source>
        <dbReference type="ARBA" id="ARBA00022692"/>
    </source>
</evidence>
<dbReference type="Proteomes" id="UP000009328">
    <property type="component" value="Unassembled WGS sequence"/>
</dbReference>
<evidence type="ECO:0000256" key="7">
    <source>
        <dbReference type="SAM" id="Phobius"/>
    </source>
</evidence>
<dbReference type="InterPro" id="IPR036259">
    <property type="entry name" value="MFS_trans_sf"/>
</dbReference>
<feature type="transmembrane region" description="Helical" evidence="7">
    <location>
        <begin position="251"/>
        <end position="271"/>
    </location>
</feature>
<feature type="transmembrane region" description="Helical" evidence="7">
    <location>
        <begin position="118"/>
        <end position="137"/>
    </location>
</feature>
<dbReference type="PANTHER" id="PTHR23501:SF78">
    <property type="entry name" value="MAJOR FACILITATOR SUPERFAMILY (MFS) PROFILE DOMAIN-CONTAINING PROTEIN-RELATED"/>
    <property type="match status" value="1"/>
</dbReference>
<evidence type="ECO:0000256" key="4">
    <source>
        <dbReference type="ARBA" id="ARBA00022989"/>
    </source>
</evidence>
<dbReference type="InterPro" id="IPR020846">
    <property type="entry name" value="MFS_dom"/>
</dbReference>
<feature type="transmembrane region" description="Helical" evidence="7">
    <location>
        <begin position="283"/>
        <end position="302"/>
    </location>
</feature>
<evidence type="ECO:0000313" key="10">
    <source>
        <dbReference type="Proteomes" id="UP000009328"/>
    </source>
</evidence>
<protein>
    <submittedName>
        <fullName evidence="9">MFS-type transporter</fullName>
    </submittedName>
</protein>
<dbReference type="GO" id="GO:0005886">
    <property type="term" value="C:plasma membrane"/>
    <property type="evidence" value="ECO:0007669"/>
    <property type="project" value="TreeGrafter"/>
</dbReference>
<evidence type="ECO:0000256" key="1">
    <source>
        <dbReference type="ARBA" id="ARBA00004141"/>
    </source>
</evidence>
<gene>
    <name evidence="9" type="ORF">BN7_3889</name>
</gene>
<dbReference type="eggNOG" id="KOG0254">
    <property type="taxonomic scope" value="Eukaryota"/>
</dbReference>
<organism evidence="9 10">
    <name type="scientific">Wickerhamomyces ciferrii (strain ATCC 14091 / BCRC 22168 / CBS 111 / JCM 3599 / NBRC 0793 / NRRL Y-1031 F-60-10)</name>
    <name type="common">Yeast</name>
    <name type="synonym">Pichia ciferrii</name>
    <dbReference type="NCBI Taxonomy" id="1206466"/>
    <lineage>
        <taxon>Eukaryota</taxon>
        <taxon>Fungi</taxon>
        <taxon>Dikarya</taxon>
        <taxon>Ascomycota</taxon>
        <taxon>Saccharomycotina</taxon>
        <taxon>Saccharomycetes</taxon>
        <taxon>Phaffomycetales</taxon>
        <taxon>Wickerhamomycetaceae</taxon>
        <taxon>Wickerhamomyces</taxon>
    </lineage>
</organism>
<evidence type="ECO:0000256" key="5">
    <source>
        <dbReference type="ARBA" id="ARBA00023136"/>
    </source>
</evidence>
<feature type="transmembrane region" description="Helical" evidence="7">
    <location>
        <begin position="388"/>
        <end position="408"/>
    </location>
</feature>
<name>K0KQ96_WICCF</name>
<dbReference type="HOGENOM" id="CLU_000960_22_0_1"/>
<feature type="compositionally biased region" description="Basic and acidic residues" evidence="6">
    <location>
        <begin position="1"/>
        <end position="14"/>
    </location>
</feature>
<feature type="transmembrane region" description="Helical" evidence="7">
    <location>
        <begin position="177"/>
        <end position="199"/>
    </location>
</feature>
<dbReference type="Gene3D" id="1.20.1250.20">
    <property type="entry name" value="MFS general substrate transporter like domains"/>
    <property type="match status" value="2"/>
</dbReference>
<feature type="transmembrane region" description="Helical" evidence="7">
    <location>
        <begin position="88"/>
        <end position="106"/>
    </location>
</feature>
<dbReference type="EMBL" id="CAIF01000120">
    <property type="protein sequence ID" value="CCH44327.1"/>
    <property type="molecule type" value="Genomic_DNA"/>
</dbReference>
<comment type="subcellular location">
    <subcellularLocation>
        <location evidence="1">Membrane</location>
        <topology evidence="1">Multi-pass membrane protein</topology>
    </subcellularLocation>
</comment>
<proteinExistence type="inferred from homology"/>
<comment type="caution">
    <text evidence="9">The sequence shown here is derived from an EMBL/GenBank/DDBJ whole genome shotgun (WGS) entry which is preliminary data.</text>
</comment>
<feature type="transmembrane region" description="Helical" evidence="7">
    <location>
        <begin position="211"/>
        <end position="231"/>
    </location>
</feature>
<dbReference type="PANTHER" id="PTHR23501">
    <property type="entry name" value="MAJOR FACILITATOR SUPERFAMILY"/>
    <property type="match status" value="1"/>
</dbReference>
<dbReference type="InterPro" id="IPR011701">
    <property type="entry name" value="MFS"/>
</dbReference>
<keyword evidence="3 7" id="KW-0812">Transmembrane</keyword>
<evidence type="ECO:0000256" key="6">
    <source>
        <dbReference type="SAM" id="MobiDB-lite"/>
    </source>
</evidence>
<reference evidence="9 10" key="1">
    <citation type="journal article" date="2012" name="Eukaryot. Cell">
        <title>Draft genome sequence of Wickerhamomyces ciferrii NRRL Y-1031 F-60-10.</title>
        <authorList>
            <person name="Schneider J."/>
            <person name="Andrea H."/>
            <person name="Blom J."/>
            <person name="Jaenicke S."/>
            <person name="Ruckert C."/>
            <person name="Schorsch C."/>
            <person name="Szczepanowski R."/>
            <person name="Farwick M."/>
            <person name="Goesmann A."/>
            <person name="Puhler A."/>
            <person name="Schaffer S."/>
            <person name="Tauch A."/>
            <person name="Kohler T."/>
            <person name="Brinkrolf K."/>
        </authorList>
    </citation>
    <scope>NUCLEOTIDE SEQUENCE [LARGE SCALE GENOMIC DNA]</scope>
    <source>
        <strain evidence="10">ATCC 14091 / BCRC 22168 / CBS 111 / JCM 3599 / NBRC 0793 / NRRL Y-1031 F-60-10</strain>
    </source>
</reference>
<keyword evidence="4 7" id="KW-1133">Transmembrane helix</keyword>
<sequence>MDIEKQLEHEKNEESPSQSHSHSPQESIQILEPIGIEEPPLPTVYPSQWRLTMIVVTICTASMFAMSDQTGIPLLLSFIGENLGSNKSIQWAGTGALICSTISNIFVGRAVNLFGNKILFLIGLAIICIFEILCYFVKDKITFYICRSLTGLGNGGIISISMVIMSDVVHPKRRGTFQGILGFSIGVGSCIGPYIASGFVNHDKTSGWRKYFCFMGLMFLFILILSILSIPNKLIQQKLDCFPTRKARWLSIDYGGLFLSIATVILALIPLNMGGLLWDWDSLPIILCSTFAIVALVLLIIVECTFPKTAVIPPKFFNNFKVSNFLIQTFLISIIYSSMIYYIPFYLTAIQEKNISEVPHYFLALLIPLSLSSFGSGLLTSYLNQQKYVIIGGFTLLFIGVVLLSVLLETSTSDIANIFIFITIGTGAGFIFTPTTVAIQNQVNPNEKSVVLSTKGVFKTLGHSVGVAISSMIYTNTLLNELDKIDIIKPSDITFVLKNVYKKMTLNYAYNGTELNVIETIYSTSLKNVFLSYIPLAIICLILSMFINEKPNTSRDQSQQEQQEQQ</sequence>
<evidence type="ECO:0000313" key="9">
    <source>
        <dbReference type="EMBL" id="CCH44327.1"/>
    </source>
</evidence>
<feature type="transmembrane region" description="Helical" evidence="7">
    <location>
        <begin position="530"/>
        <end position="547"/>
    </location>
</feature>
<evidence type="ECO:0000256" key="2">
    <source>
        <dbReference type="ARBA" id="ARBA00008335"/>
    </source>
</evidence>
<dbReference type="AlphaFoldDB" id="K0KQ96"/>
<feature type="transmembrane region" description="Helical" evidence="7">
    <location>
        <begin position="322"/>
        <end position="349"/>
    </location>
</feature>
<keyword evidence="5 7" id="KW-0472">Membrane</keyword>